<keyword evidence="2" id="KW-1003">Cell membrane</keyword>
<comment type="caution">
    <text evidence="7">The sequence shown here is derived from an EMBL/GenBank/DDBJ whole genome shotgun (WGS) entry which is preliminary data.</text>
</comment>
<dbReference type="EMBL" id="VIIS01000474">
    <property type="protein sequence ID" value="KAF0308671.1"/>
    <property type="molecule type" value="Genomic_DNA"/>
</dbReference>
<dbReference type="Pfam" id="PF08395">
    <property type="entry name" value="7tm_7"/>
    <property type="match status" value="1"/>
</dbReference>
<evidence type="ECO:0000256" key="5">
    <source>
        <dbReference type="ARBA" id="ARBA00023136"/>
    </source>
</evidence>
<dbReference type="GO" id="GO:0050909">
    <property type="term" value="P:sensory perception of taste"/>
    <property type="evidence" value="ECO:0007669"/>
    <property type="project" value="InterPro"/>
</dbReference>
<keyword evidence="5 6" id="KW-0472">Membrane</keyword>
<proteinExistence type="predicted"/>
<evidence type="ECO:0000256" key="3">
    <source>
        <dbReference type="ARBA" id="ARBA00022692"/>
    </source>
</evidence>
<dbReference type="Proteomes" id="UP000440578">
    <property type="component" value="Unassembled WGS sequence"/>
</dbReference>
<evidence type="ECO:0000256" key="6">
    <source>
        <dbReference type="SAM" id="Phobius"/>
    </source>
</evidence>
<keyword evidence="4 6" id="KW-1133">Transmembrane helix</keyword>
<dbReference type="AlphaFoldDB" id="A0A6A4X2P9"/>
<feature type="transmembrane region" description="Helical" evidence="6">
    <location>
        <begin position="104"/>
        <end position="129"/>
    </location>
</feature>
<protein>
    <recommendedName>
        <fullName evidence="9">Gustatory receptor</fullName>
    </recommendedName>
</protein>
<feature type="transmembrane region" description="Helical" evidence="6">
    <location>
        <begin position="393"/>
        <end position="412"/>
    </location>
</feature>
<sequence>MLQQVSPEFPPHPVYVPSMISRPRVSPPVSGRRSGAKQEMVDAAPCREPWSARVIVWLLRATGHSSGRGLLPTAYALLLYAPLTYASLALALKDLQSGLRELDATGAFFATAFDTSFFGVMDVVTWLPITCTFLFGRRHYPALLAEARRTFDAVDVRRRATACENLRRFTHRLLAFTVAVAGFVLVNHLLHLGIRRRCQEGADACAAAVFNALLQMLLDICVFFIPVKLSLAVALISCGATALNDEVRALVEEGPVCRRRLTLLRRRHDALSTASRRLMDGMRIELVSSMFYGILSKIYTYLLLVLTVRSRQAHQHLTSFVLSMYRATFSLTMPCESAQRLLDRSAQLRDDLLRLHSDDVATNQELLLLLEATRRDLDGIGDLAFYRLQRPTMVAISSTIVTYIIVLMQFLLTEDGAAATPTPATVTVGQ</sequence>
<gene>
    <name evidence="7" type="ORF">FJT64_020124</name>
</gene>
<reference evidence="7 8" key="1">
    <citation type="submission" date="2019-07" db="EMBL/GenBank/DDBJ databases">
        <title>Draft genome assembly of a fouling barnacle, Amphibalanus amphitrite (Darwin, 1854): The first reference genome for Thecostraca.</title>
        <authorList>
            <person name="Kim W."/>
        </authorList>
    </citation>
    <scope>NUCLEOTIDE SEQUENCE [LARGE SCALE GENOMIC DNA]</scope>
    <source>
        <strain evidence="7">SNU_AA5</strain>
        <tissue evidence="7">Soma without cirri and trophi</tissue>
    </source>
</reference>
<feature type="transmembrane region" description="Helical" evidence="6">
    <location>
        <begin position="173"/>
        <end position="192"/>
    </location>
</feature>
<evidence type="ECO:0000256" key="1">
    <source>
        <dbReference type="ARBA" id="ARBA00004651"/>
    </source>
</evidence>
<evidence type="ECO:0000313" key="8">
    <source>
        <dbReference type="Proteomes" id="UP000440578"/>
    </source>
</evidence>
<feature type="transmembrane region" description="Helical" evidence="6">
    <location>
        <begin position="289"/>
        <end position="308"/>
    </location>
</feature>
<evidence type="ECO:0008006" key="9">
    <source>
        <dbReference type="Google" id="ProtNLM"/>
    </source>
</evidence>
<evidence type="ECO:0000313" key="7">
    <source>
        <dbReference type="EMBL" id="KAF0308671.1"/>
    </source>
</evidence>
<organism evidence="7 8">
    <name type="scientific">Amphibalanus amphitrite</name>
    <name type="common">Striped barnacle</name>
    <name type="synonym">Balanus amphitrite</name>
    <dbReference type="NCBI Taxonomy" id="1232801"/>
    <lineage>
        <taxon>Eukaryota</taxon>
        <taxon>Metazoa</taxon>
        <taxon>Ecdysozoa</taxon>
        <taxon>Arthropoda</taxon>
        <taxon>Crustacea</taxon>
        <taxon>Multicrustacea</taxon>
        <taxon>Cirripedia</taxon>
        <taxon>Thoracica</taxon>
        <taxon>Thoracicalcarea</taxon>
        <taxon>Balanomorpha</taxon>
        <taxon>Balanoidea</taxon>
        <taxon>Balanidae</taxon>
        <taxon>Amphibalaninae</taxon>
        <taxon>Amphibalanus</taxon>
    </lineage>
</organism>
<evidence type="ECO:0000256" key="4">
    <source>
        <dbReference type="ARBA" id="ARBA00022989"/>
    </source>
</evidence>
<feature type="transmembrane region" description="Helical" evidence="6">
    <location>
        <begin position="204"/>
        <end position="225"/>
    </location>
</feature>
<dbReference type="GO" id="GO:0005886">
    <property type="term" value="C:plasma membrane"/>
    <property type="evidence" value="ECO:0007669"/>
    <property type="project" value="UniProtKB-SubCell"/>
</dbReference>
<keyword evidence="8" id="KW-1185">Reference proteome</keyword>
<name>A0A6A4X2P9_AMPAM</name>
<comment type="subcellular location">
    <subcellularLocation>
        <location evidence="1">Cell membrane</location>
        <topology evidence="1">Multi-pass membrane protein</topology>
    </subcellularLocation>
</comment>
<evidence type="ECO:0000256" key="2">
    <source>
        <dbReference type="ARBA" id="ARBA00022475"/>
    </source>
</evidence>
<keyword evidence="3 6" id="KW-0812">Transmembrane</keyword>
<accession>A0A6A4X2P9</accession>
<feature type="transmembrane region" description="Helical" evidence="6">
    <location>
        <begin position="74"/>
        <end position="92"/>
    </location>
</feature>
<dbReference type="InterPro" id="IPR013604">
    <property type="entry name" value="7TM_chemorcpt"/>
</dbReference>